<protein>
    <recommendedName>
        <fullName evidence="2">VIT domain-containing protein</fullName>
    </recommendedName>
</protein>
<dbReference type="Ensembl" id="ENSANIT00000004257.1">
    <property type="protein sequence ID" value="ENSANIP00000004121.1"/>
    <property type="gene ID" value="ENSANIG00000002786.1"/>
</dbReference>
<evidence type="ECO:0000313" key="4">
    <source>
        <dbReference type="Proteomes" id="UP000694541"/>
    </source>
</evidence>
<dbReference type="InterPro" id="IPR013694">
    <property type="entry name" value="VIT"/>
</dbReference>
<evidence type="ECO:0000313" key="3">
    <source>
        <dbReference type="Ensembl" id="ENSANIP00000004121.1"/>
    </source>
</evidence>
<dbReference type="Proteomes" id="UP000694541">
    <property type="component" value="Unplaced"/>
</dbReference>
<keyword evidence="4" id="KW-1185">Reference proteome</keyword>
<accession>A0A8B9M627</accession>
<reference evidence="3" key="2">
    <citation type="submission" date="2025-09" db="UniProtKB">
        <authorList>
            <consortium name="Ensembl"/>
        </authorList>
    </citation>
    <scope>IDENTIFICATION</scope>
</reference>
<sequence length="562" mass="61068">MCADGQVASLSTATGSFFLGKWLDIPLSSVPLCSAVVDVAIQDYVADVASELIYQNKSQVSTEVLFVFPLGPHMVIYSFHACSEDAKVQAVLRDEVPASRDKWGDHLSVFACFLGTLPPGREVVVTLRYVQELPRDPDGAAHFELPPTLHPHKRQYGDLTSKLPYSLLLTASLQSPRGVANVQANFTLTPLIYTARDRSTAQVSLAGSPPGGRDLELLVYFGEPTAVSAVVEKGDPGTMGKGLCTPHKCLPRPACCVFPQDSLLFLLKSLPLGCYFNIYCYGESSVGIYPCELRCPTLCPQVLKCLKRALKLAAEEVSLTWTLPCGLEVEVLGGTPQSIFQGQHSLLYAQIHGQAQVRAGTSHPQLPPNSLPVTTSNLPVASPNPPEEQRQSSVALHRGVEKGHPSVIVPTLLFMCSPTACKPPPPPISSHKHVNPMEFLMWSQDIVFWPTKDIAECQELVALQNVDGSWALSSDLASVLEVDEAEIKGKMPAEVLEPSIWATVLAVTWLNRNGKHYRDLCELLEAKAVTWLSSRAVSQLDKCLEAANTLLGSTVEPSVFRL</sequence>
<evidence type="ECO:0000256" key="1">
    <source>
        <dbReference type="SAM" id="MobiDB-lite"/>
    </source>
</evidence>
<organism evidence="3 4">
    <name type="scientific">Accipiter nisus</name>
    <name type="common">Eurasian sparrowhawk</name>
    <dbReference type="NCBI Taxonomy" id="211598"/>
    <lineage>
        <taxon>Eukaryota</taxon>
        <taxon>Metazoa</taxon>
        <taxon>Chordata</taxon>
        <taxon>Craniata</taxon>
        <taxon>Vertebrata</taxon>
        <taxon>Euteleostomi</taxon>
        <taxon>Archelosauria</taxon>
        <taxon>Archosauria</taxon>
        <taxon>Dinosauria</taxon>
        <taxon>Saurischia</taxon>
        <taxon>Theropoda</taxon>
        <taxon>Coelurosauria</taxon>
        <taxon>Aves</taxon>
        <taxon>Neognathae</taxon>
        <taxon>Neoaves</taxon>
        <taxon>Telluraves</taxon>
        <taxon>Accipitrimorphae</taxon>
        <taxon>Accipitriformes</taxon>
        <taxon>Accipitridae</taxon>
        <taxon>Accipitrinae</taxon>
        <taxon>Accipiter</taxon>
    </lineage>
</organism>
<feature type="region of interest" description="Disordered" evidence="1">
    <location>
        <begin position="359"/>
        <end position="394"/>
    </location>
</feature>
<evidence type="ECO:0000259" key="2">
    <source>
        <dbReference type="Pfam" id="PF08487"/>
    </source>
</evidence>
<dbReference type="PANTHER" id="PTHR45737">
    <property type="entry name" value="VON WILLEBRAND FACTOR A DOMAIN-CONTAINING PROTEIN 5A"/>
    <property type="match status" value="1"/>
</dbReference>
<reference evidence="3" key="1">
    <citation type="submission" date="2025-08" db="UniProtKB">
        <authorList>
            <consortium name="Ensembl"/>
        </authorList>
    </citation>
    <scope>IDENTIFICATION</scope>
</reference>
<dbReference type="AlphaFoldDB" id="A0A8B9M627"/>
<proteinExistence type="predicted"/>
<feature type="domain" description="VIT" evidence="2">
    <location>
        <begin position="35"/>
        <end position="95"/>
    </location>
</feature>
<dbReference type="PANTHER" id="PTHR45737:SF6">
    <property type="entry name" value="VON WILLEBRAND FACTOR A DOMAIN-CONTAINING PROTEIN 5A"/>
    <property type="match status" value="1"/>
</dbReference>
<name>A0A8B9M627_9AVES</name>
<dbReference type="Pfam" id="PF08487">
    <property type="entry name" value="VIT"/>
    <property type="match status" value="1"/>
</dbReference>